<organism evidence="1 2">
    <name type="scientific">Lecanicillium saksenae</name>
    <dbReference type="NCBI Taxonomy" id="468837"/>
    <lineage>
        <taxon>Eukaryota</taxon>
        <taxon>Fungi</taxon>
        <taxon>Dikarya</taxon>
        <taxon>Ascomycota</taxon>
        <taxon>Pezizomycotina</taxon>
        <taxon>Sordariomycetes</taxon>
        <taxon>Hypocreomycetidae</taxon>
        <taxon>Hypocreales</taxon>
        <taxon>Cordycipitaceae</taxon>
        <taxon>Lecanicillium</taxon>
    </lineage>
</organism>
<sequence length="573" mass="65188">MRLIDLHSLQVEEFFSDDVPEYAILSHTWGPQEASLPEWSQRDDPDVESMRGYQKIFSACKLAKRFSWDYLWVDTNCIDKTSSAELSEAINSMFAWYRNAQKCFVYLEDVVLDPASTSIPDIASLIQHSRWFTRGWTLQELLAPKSVSFYDKNWKYITDKASSLHALSLITSIPASVLEKQENIRNASIAQRMSWLSKRDTTRREDMAYCMFGIFDINLPLLYGEGDKAFTRLQEELIRSSYDHTIFCWSWPKATKPPAWVPALAPNAAAFANSSKVIQRPGGGIGRLPSDYSITNLGIRMQLPILLSSDRTCFALLDAYTEDMDEDTCLAIPLRRADTIWILQSVFWRADYPSDTITLPYAWGRKSFEIRLARPGTQPEDYGHGQGLDTLLSKTGLGYWPDIPESKYAVVTLAEPFRGFPSKQSHVRGYTFGGIVYLAATAAPTVWYREVATPDIDADADYILVTIIAQEYKGKVRWSVTRERVPVENIEDWALVQFRTSRRRRHKALQKFEREEIPIQVVQELELEKSALGPLESVVVMPVLLSNKGMSRQAADALRFSNGADGADGAWYR</sequence>
<comment type="caution">
    <text evidence="1">The sequence shown here is derived from an EMBL/GenBank/DDBJ whole genome shotgun (WGS) entry which is preliminary data.</text>
</comment>
<evidence type="ECO:0000313" key="1">
    <source>
        <dbReference type="EMBL" id="KAJ3487175.1"/>
    </source>
</evidence>
<gene>
    <name evidence="1" type="ORF">NLG97_g6466</name>
</gene>
<keyword evidence="2" id="KW-1185">Reference proteome</keyword>
<accession>A0ACC1QQV9</accession>
<evidence type="ECO:0000313" key="2">
    <source>
        <dbReference type="Proteomes" id="UP001148737"/>
    </source>
</evidence>
<name>A0ACC1QQV9_9HYPO</name>
<dbReference type="EMBL" id="JANAKD010000857">
    <property type="protein sequence ID" value="KAJ3487175.1"/>
    <property type="molecule type" value="Genomic_DNA"/>
</dbReference>
<protein>
    <submittedName>
        <fullName evidence="1">Uncharacterized protein</fullName>
    </submittedName>
</protein>
<proteinExistence type="predicted"/>
<dbReference type="Proteomes" id="UP001148737">
    <property type="component" value="Unassembled WGS sequence"/>
</dbReference>
<reference evidence="1" key="1">
    <citation type="submission" date="2022-07" db="EMBL/GenBank/DDBJ databases">
        <title>Genome Sequence of Lecanicillium saksenae.</title>
        <authorList>
            <person name="Buettner E."/>
        </authorList>
    </citation>
    <scope>NUCLEOTIDE SEQUENCE</scope>
    <source>
        <strain evidence="1">VT-O1</strain>
    </source>
</reference>